<dbReference type="InterPro" id="IPR044032">
    <property type="entry name" value="TssC1_C"/>
</dbReference>
<evidence type="ECO:0000259" key="1">
    <source>
        <dbReference type="Pfam" id="PF05943"/>
    </source>
</evidence>
<dbReference type="Pfam" id="PF05943">
    <property type="entry name" value="VipB"/>
    <property type="match status" value="1"/>
</dbReference>
<reference evidence="3 4" key="1">
    <citation type="submission" date="2020-05" db="EMBL/GenBank/DDBJ databases">
        <title>Azospirillum oleiclasticum sp. nov, a nitrogen-fixing and heavy crude oil-emulsifying bacterium isolated from the crude oil of Yumen Oilfield.</title>
        <authorList>
            <person name="Wu D."/>
            <person name="Cai M."/>
            <person name="Zhang X."/>
        </authorList>
    </citation>
    <scope>NUCLEOTIDE SEQUENCE [LARGE SCALE GENOMIC DNA]</scope>
    <source>
        <strain evidence="3 4">ROY-1-1-2</strain>
    </source>
</reference>
<proteinExistence type="predicted"/>
<keyword evidence="4" id="KW-1185">Reference proteome</keyword>
<feature type="domain" description="TssC1 N-terminal" evidence="1">
    <location>
        <begin position="69"/>
        <end position="380"/>
    </location>
</feature>
<organism evidence="3 4">
    <name type="scientific">Azospirillum oleiclasticum</name>
    <dbReference type="NCBI Taxonomy" id="2735135"/>
    <lineage>
        <taxon>Bacteria</taxon>
        <taxon>Pseudomonadati</taxon>
        <taxon>Pseudomonadota</taxon>
        <taxon>Alphaproteobacteria</taxon>
        <taxon>Rhodospirillales</taxon>
        <taxon>Azospirillaceae</taxon>
        <taxon>Azospirillum</taxon>
    </lineage>
</organism>
<dbReference type="Pfam" id="PF18945">
    <property type="entry name" value="VipB_2"/>
    <property type="match status" value="1"/>
</dbReference>
<dbReference type="Proteomes" id="UP000584642">
    <property type="component" value="Unassembled WGS sequence"/>
</dbReference>
<evidence type="ECO:0000313" key="4">
    <source>
        <dbReference type="Proteomes" id="UP000584642"/>
    </source>
</evidence>
<dbReference type="InterPro" id="IPR044031">
    <property type="entry name" value="TssC1_N"/>
</dbReference>
<protein>
    <submittedName>
        <fullName evidence="3">Type VI secretion system contractile sheath large subunit</fullName>
    </submittedName>
</protein>
<dbReference type="InterPro" id="IPR010269">
    <property type="entry name" value="T6SS_TssC-like"/>
</dbReference>
<name>A0ABX2TMX1_9PROT</name>
<sequence>MPGVLREAGSLPGGPLRERAVDIALGRDDAAPLDAFLTETDTARALAAWFGPESPFLRATPDRIRAAIDRDIARIDELLSDQVNAILHHRRFQRLEASWRGVAFLTGQVEGMEDVIIRVLNAGWAELSRDFERAIEFDQSQLFQKIYSEEFGMPGGLPYGVLVCDYAVTHKPTKERPTDDIACLKGLSQVAAAAFAPAIVGADPALFGLETFREMGLPIDLKTAFRHAEYQRWQRFQQSEDARFLGIVLPRVLMRPPYPDNASTRFGFRYRENAGGMRLEEHCWGNAVYAFCSVLVRAYAQYGWFADIRGAQRDVVGGGLVDGLPVPWFATDEPELALKFGAEVAISDRLEKDLDDLGFVSLNRCKDTPFLVFYGNQSVQRTQTYDTLAATANAKLSSMLRYMFCIARFAHYLKVQVRDRVGSFITPEKCEQDLQKWLHGFCLGNDDASIHQKARYPLREAWVQVRESPGKPGNYLCIIHLRPHFQLDQVFSTFKLVTELAQTSPG</sequence>
<accession>A0ABX2TMX1</accession>
<comment type="caution">
    <text evidence="3">The sequence shown here is derived from an EMBL/GenBank/DDBJ whole genome shotgun (WGS) entry which is preliminary data.</text>
</comment>
<dbReference type="NCBIfam" id="TIGR03355">
    <property type="entry name" value="VI_chp_2"/>
    <property type="match status" value="1"/>
</dbReference>
<dbReference type="PANTHER" id="PTHR35565">
    <property type="entry name" value="CYTOPLASMIC PROTEIN-RELATED"/>
    <property type="match status" value="1"/>
</dbReference>
<gene>
    <name evidence="3" type="primary">tssC</name>
    <name evidence="3" type="ORF">HND93_34990</name>
</gene>
<dbReference type="EMBL" id="JABFDB010000047">
    <property type="protein sequence ID" value="NYZ24938.1"/>
    <property type="molecule type" value="Genomic_DNA"/>
</dbReference>
<dbReference type="PANTHER" id="PTHR35565:SF3">
    <property type="entry name" value="TYPE VI SECRETION SYSTEM SHEATH PROTEIN TSSC1"/>
    <property type="match status" value="1"/>
</dbReference>
<evidence type="ECO:0000259" key="2">
    <source>
        <dbReference type="Pfam" id="PF18945"/>
    </source>
</evidence>
<evidence type="ECO:0000313" key="3">
    <source>
        <dbReference type="EMBL" id="NYZ24938.1"/>
    </source>
</evidence>
<feature type="domain" description="TssC1 C-terminal" evidence="2">
    <location>
        <begin position="390"/>
        <end position="500"/>
    </location>
</feature>